<evidence type="ECO:0000313" key="2">
    <source>
        <dbReference type="EMBL" id="TDH65264.1"/>
    </source>
</evidence>
<reference evidence="2 3" key="1">
    <citation type="journal article" date="2021" name="Genome Biol.">
        <title>AFLAP: assembly-free linkage analysis pipeline using k-mers from genome sequencing data.</title>
        <authorList>
            <person name="Fletcher K."/>
            <person name="Zhang L."/>
            <person name="Gil J."/>
            <person name="Han R."/>
            <person name="Cavanaugh K."/>
            <person name="Michelmore R."/>
        </authorList>
    </citation>
    <scope>NUCLEOTIDE SEQUENCE [LARGE SCALE GENOMIC DNA]</scope>
    <source>
        <strain evidence="2 3">SF5</strain>
    </source>
</reference>
<keyword evidence="1" id="KW-1133">Transmembrane helix</keyword>
<dbReference type="GeneID" id="94351792"/>
<dbReference type="RefSeq" id="XP_067814763.1">
    <property type="nucleotide sequence ID" value="XM_067966121.1"/>
</dbReference>
<dbReference type="AlphaFoldDB" id="A0A976IB91"/>
<organism evidence="2 3">
    <name type="scientific">Bremia lactucae</name>
    <name type="common">Lettuce downy mildew</name>
    <dbReference type="NCBI Taxonomy" id="4779"/>
    <lineage>
        <taxon>Eukaryota</taxon>
        <taxon>Sar</taxon>
        <taxon>Stramenopiles</taxon>
        <taxon>Oomycota</taxon>
        <taxon>Peronosporomycetes</taxon>
        <taxon>Peronosporales</taxon>
        <taxon>Peronosporaceae</taxon>
        <taxon>Bremia</taxon>
    </lineage>
</organism>
<protein>
    <submittedName>
        <fullName evidence="2">Uncharacterized protein</fullName>
    </submittedName>
</protein>
<evidence type="ECO:0000313" key="3">
    <source>
        <dbReference type="Proteomes" id="UP000294530"/>
    </source>
</evidence>
<gene>
    <name evidence="2" type="ORF">CCR75_008066</name>
</gene>
<keyword evidence="1" id="KW-0812">Transmembrane</keyword>
<dbReference type="KEGG" id="blac:94351792"/>
<comment type="caution">
    <text evidence="2">The sequence shown here is derived from an EMBL/GenBank/DDBJ whole genome shotgun (WGS) entry which is preliminary data.</text>
</comment>
<keyword evidence="3" id="KW-1185">Reference proteome</keyword>
<feature type="transmembrane region" description="Helical" evidence="1">
    <location>
        <begin position="267"/>
        <end position="285"/>
    </location>
</feature>
<proteinExistence type="predicted"/>
<dbReference type="EMBL" id="SHOA02000220">
    <property type="protein sequence ID" value="TDH65264.1"/>
    <property type="molecule type" value="Genomic_DNA"/>
</dbReference>
<keyword evidence="1" id="KW-0472">Membrane</keyword>
<dbReference type="OrthoDB" id="162470at2759"/>
<dbReference type="Proteomes" id="UP000294530">
    <property type="component" value="Unassembled WGS sequence"/>
</dbReference>
<sequence>MFQVNAGAISSLDVAVDLVYTVGASCRFIATLSNSSDVLATRLFPVNTTFQRKVQLSKASSGDGCALHISVKGVVLASFLKPTDVFDEVKKIDQQLKQLLRFNRIENVALVRAEVALAGDRLLATSLTSENATPMRKSMLTVQQGVCADVLNVLKSEEGVKILPREVETSALDVLIRADADKTANCAVELEVVAMVPWSGSEAKILELLQAVEENMEIVFAGLSNATLVSVNVQLHVASKLPNVALATLSESRATLTFNPPSYEESLGIFALVAVLLVMMMAVVVQKKRNDQHCHDRFERANHAAQIRRVSIRMSPDHEKQHYEGEEDSLL</sequence>
<accession>A0A976IB91</accession>
<evidence type="ECO:0000256" key="1">
    <source>
        <dbReference type="SAM" id="Phobius"/>
    </source>
</evidence>
<name>A0A976IB91_BRELC</name>